<protein>
    <submittedName>
        <fullName evidence="1">Class I SAM-dependent methyltransferase</fullName>
    </submittedName>
</protein>
<dbReference type="Gene3D" id="3.40.50.150">
    <property type="entry name" value="Vaccinia Virus protein VP39"/>
    <property type="match status" value="1"/>
</dbReference>
<organism evidence="1 2">
    <name type="scientific">Amycolatopsis rhizosphaerae</name>
    <dbReference type="NCBI Taxonomy" id="2053003"/>
    <lineage>
        <taxon>Bacteria</taxon>
        <taxon>Bacillati</taxon>
        <taxon>Actinomycetota</taxon>
        <taxon>Actinomycetes</taxon>
        <taxon>Pseudonocardiales</taxon>
        <taxon>Pseudonocardiaceae</taxon>
        <taxon>Amycolatopsis</taxon>
    </lineage>
</organism>
<gene>
    <name evidence="1" type="ORF">FNH05_14405</name>
</gene>
<dbReference type="InterPro" id="IPR029063">
    <property type="entry name" value="SAM-dependent_MTases_sf"/>
</dbReference>
<reference evidence="1 2" key="1">
    <citation type="submission" date="2019-07" db="EMBL/GenBank/DDBJ databases">
        <authorList>
            <person name="Duangmal K."/>
            <person name="Teo W.F.A."/>
        </authorList>
    </citation>
    <scope>NUCLEOTIDE SEQUENCE [LARGE SCALE GENOMIC DNA]</scope>
    <source>
        <strain evidence="1 2">TBRC 6029</strain>
    </source>
</reference>
<dbReference type="Proteomes" id="UP000320011">
    <property type="component" value="Unassembled WGS sequence"/>
</dbReference>
<dbReference type="GO" id="GO:0032259">
    <property type="term" value="P:methylation"/>
    <property type="evidence" value="ECO:0007669"/>
    <property type="project" value="UniProtKB-KW"/>
</dbReference>
<proteinExistence type="predicted"/>
<dbReference type="SUPFAM" id="SSF53335">
    <property type="entry name" value="S-adenosyl-L-methionine-dependent methyltransferases"/>
    <property type="match status" value="1"/>
</dbReference>
<dbReference type="OrthoDB" id="4484556at2"/>
<dbReference type="AlphaFoldDB" id="A0A558CS90"/>
<sequence length="206" mass="22034">MNSPVDTAFDTALRTGRCTLELAGGERVALPAQRWLAAPGAGDELLLARCVGPTLDIGCGPGRLTTELTFRGVPSLGIDTSFTAVRLTRRRGGTALRRDVFGRVPGEGRWRFALLADGNIGIGGDPVRLLRRVFRLLGPDGHALVELEPPGRGARRDRVRLGGGPWFPWAWLGADALGELARAMSLRVVWTASHGSRYFAALAGEA</sequence>
<dbReference type="EMBL" id="VJWX01000119">
    <property type="protein sequence ID" value="TVT51634.1"/>
    <property type="molecule type" value="Genomic_DNA"/>
</dbReference>
<keyword evidence="1" id="KW-0808">Transferase</keyword>
<dbReference type="GO" id="GO:0008168">
    <property type="term" value="F:methyltransferase activity"/>
    <property type="evidence" value="ECO:0007669"/>
    <property type="project" value="UniProtKB-KW"/>
</dbReference>
<keyword evidence="1" id="KW-0489">Methyltransferase</keyword>
<evidence type="ECO:0000313" key="1">
    <source>
        <dbReference type="EMBL" id="TVT51634.1"/>
    </source>
</evidence>
<reference evidence="1 2" key="2">
    <citation type="submission" date="2019-08" db="EMBL/GenBank/DDBJ databases">
        <title>Amycolatopsis acidicola sp. nov., isolated from peat swamp forest soil.</title>
        <authorList>
            <person name="Srisuk N."/>
        </authorList>
    </citation>
    <scope>NUCLEOTIDE SEQUENCE [LARGE SCALE GENOMIC DNA]</scope>
    <source>
        <strain evidence="1 2">TBRC 6029</strain>
    </source>
</reference>
<comment type="caution">
    <text evidence="1">The sequence shown here is derived from an EMBL/GenBank/DDBJ whole genome shotgun (WGS) entry which is preliminary data.</text>
</comment>
<evidence type="ECO:0000313" key="2">
    <source>
        <dbReference type="Proteomes" id="UP000320011"/>
    </source>
</evidence>
<dbReference type="RefSeq" id="WP_144588351.1">
    <property type="nucleotide sequence ID" value="NZ_VJWX01000119.1"/>
</dbReference>
<accession>A0A558CS90</accession>
<keyword evidence="2" id="KW-1185">Reference proteome</keyword>
<name>A0A558CS90_9PSEU</name>